<gene>
    <name evidence="1" type="ORF">A3C58_00295</name>
</gene>
<proteinExistence type="predicted"/>
<name>A0A1G2HTV9_9BACT</name>
<organism evidence="1 2">
    <name type="scientific">Candidatus Staskawiczbacteria bacterium RIFCSPHIGHO2_02_FULL_34_10</name>
    <dbReference type="NCBI Taxonomy" id="1802205"/>
    <lineage>
        <taxon>Bacteria</taxon>
        <taxon>Candidatus Staskawicziibacteriota</taxon>
    </lineage>
</organism>
<protein>
    <submittedName>
        <fullName evidence="1">Uncharacterized protein</fullName>
    </submittedName>
</protein>
<evidence type="ECO:0000313" key="1">
    <source>
        <dbReference type="EMBL" id="OGZ65907.1"/>
    </source>
</evidence>
<reference evidence="1 2" key="1">
    <citation type="journal article" date="2016" name="Nat. Commun.">
        <title>Thousands of microbial genomes shed light on interconnected biogeochemical processes in an aquifer system.</title>
        <authorList>
            <person name="Anantharaman K."/>
            <person name="Brown C.T."/>
            <person name="Hug L.A."/>
            <person name="Sharon I."/>
            <person name="Castelle C.J."/>
            <person name="Probst A.J."/>
            <person name="Thomas B.C."/>
            <person name="Singh A."/>
            <person name="Wilkins M.J."/>
            <person name="Karaoz U."/>
            <person name="Brodie E.L."/>
            <person name="Williams K.H."/>
            <person name="Hubbard S.S."/>
            <person name="Banfield J.F."/>
        </authorList>
    </citation>
    <scope>NUCLEOTIDE SEQUENCE [LARGE SCALE GENOMIC DNA]</scope>
</reference>
<dbReference type="EMBL" id="MHOR01000037">
    <property type="protein sequence ID" value="OGZ65907.1"/>
    <property type="molecule type" value="Genomic_DNA"/>
</dbReference>
<comment type="caution">
    <text evidence="1">The sequence shown here is derived from an EMBL/GenBank/DDBJ whole genome shotgun (WGS) entry which is preliminary data.</text>
</comment>
<accession>A0A1G2HTV9</accession>
<dbReference type="Proteomes" id="UP000178380">
    <property type="component" value="Unassembled WGS sequence"/>
</dbReference>
<evidence type="ECO:0000313" key="2">
    <source>
        <dbReference type="Proteomes" id="UP000178380"/>
    </source>
</evidence>
<sequence length="78" mass="8762">MNAGNVDTGMQVERSFVPHCVWQNSLNSKIKNQNAKLRNQEFSIKILDIIIVAPWCDSKILIFGLCVLHLAIAEHSEA</sequence>
<dbReference type="AlphaFoldDB" id="A0A1G2HTV9"/>